<comment type="caution">
    <text evidence="2">The sequence shown here is derived from an EMBL/GenBank/DDBJ whole genome shotgun (WGS) entry which is preliminary data.</text>
</comment>
<gene>
    <name evidence="2" type="ORF">N0B16_11075</name>
</gene>
<evidence type="ECO:0008006" key="4">
    <source>
        <dbReference type="Google" id="ProtNLM"/>
    </source>
</evidence>
<name>A0ABT2VYA7_9FLAO</name>
<dbReference type="RefSeq" id="WP_262991001.1">
    <property type="nucleotide sequence ID" value="NZ_JAOTEN010000003.1"/>
</dbReference>
<accession>A0ABT2VYA7</accession>
<organism evidence="2 3">
    <name type="scientific">Chryseobacterium gilvum</name>
    <dbReference type="NCBI Taxonomy" id="2976534"/>
    <lineage>
        <taxon>Bacteria</taxon>
        <taxon>Pseudomonadati</taxon>
        <taxon>Bacteroidota</taxon>
        <taxon>Flavobacteriia</taxon>
        <taxon>Flavobacteriales</taxon>
        <taxon>Weeksellaceae</taxon>
        <taxon>Chryseobacterium group</taxon>
        <taxon>Chryseobacterium</taxon>
    </lineage>
</organism>
<keyword evidence="3" id="KW-1185">Reference proteome</keyword>
<feature type="signal peptide" evidence="1">
    <location>
        <begin position="1"/>
        <end position="21"/>
    </location>
</feature>
<dbReference type="Proteomes" id="UP001208114">
    <property type="component" value="Unassembled WGS sequence"/>
</dbReference>
<protein>
    <recommendedName>
        <fullName evidence="4">GLPGLI family protein</fullName>
    </recommendedName>
</protein>
<evidence type="ECO:0000256" key="1">
    <source>
        <dbReference type="SAM" id="SignalP"/>
    </source>
</evidence>
<proteinExistence type="predicted"/>
<dbReference type="EMBL" id="JAOTEN010000003">
    <property type="protein sequence ID" value="MCU7614979.1"/>
    <property type="molecule type" value="Genomic_DNA"/>
</dbReference>
<keyword evidence="1" id="KW-0732">Signal</keyword>
<reference evidence="3" key="1">
    <citation type="submission" date="2023-07" db="EMBL/GenBank/DDBJ databases">
        <title>Chryseobacterium sp. GMJ5 Genome sequencing and assembly.</title>
        <authorList>
            <person name="Jung Y."/>
        </authorList>
    </citation>
    <scope>NUCLEOTIDE SEQUENCE [LARGE SCALE GENOMIC DNA]</scope>
    <source>
        <strain evidence="3">GMJ5</strain>
    </source>
</reference>
<evidence type="ECO:0000313" key="2">
    <source>
        <dbReference type="EMBL" id="MCU7614979.1"/>
    </source>
</evidence>
<feature type="chain" id="PRO_5046078731" description="GLPGLI family protein" evidence="1">
    <location>
        <begin position="22"/>
        <end position="175"/>
    </location>
</feature>
<evidence type="ECO:0000313" key="3">
    <source>
        <dbReference type="Proteomes" id="UP001208114"/>
    </source>
</evidence>
<sequence length="175" mass="19859">MKNLFKFTSIIAFLFANFIFAQQKIDETFIKENIAIMDARILSVSEKDFAKQLVVVNFSEEIKLPNQINFSEEDFFDDGKNNDKFAEDGIYTSKKVFSHSEKIPFVTMDKSYSVLDHIIIDKNFKQIESLEKKKGSSLSGGPTAILDCDIKWVCGCMSSCCGFIISNCHFTIGWG</sequence>